<evidence type="ECO:0000313" key="2">
    <source>
        <dbReference type="Proteomes" id="UP000305401"/>
    </source>
</evidence>
<dbReference type="Proteomes" id="UP000305401">
    <property type="component" value="Unassembled WGS sequence"/>
</dbReference>
<gene>
    <name evidence="1" type="ORF">E5990_00040</name>
</gene>
<organism evidence="1 2">
    <name type="scientific">Muribaculum caecicola</name>
    <dbReference type="NCBI Taxonomy" id="3038144"/>
    <lineage>
        <taxon>Bacteria</taxon>
        <taxon>Pseudomonadati</taxon>
        <taxon>Bacteroidota</taxon>
        <taxon>Bacteroidia</taxon>
        <taxon>Bacteroidales</taxon>
        <taxon>Muribaculaceae</taxon>
        <taxon>Muribaculum</taxon>
    </lineage>
</organism>
<proteinExistence type="predicted"/>
<comment type="caution">
    <text evidence="1">The sequence shown here is derived from an EMBL/GenBank/DDBJ whole genome shotgun (WGS) entry which is preliminary data.</text>
</comment>
<sequence>MMSKCCRFFLLLILPLSAITTAFAQNRLFSQLSLSDDVNYVYISKEMMSGVRPLGDSGELSAFFDVMSGLESIEILTIENLSLQSKALRKLPKCVDGLVCLVETASDIDNDIIKMYMVPNPDGMAGSFLMLKQTGVNASSQVGQNSVLTAILLTGNIDADKLKSLTRQ</sequence>
<accession>A0AC61S8H5</accession>
<keyword evidence="2" id="KW-1185">Reference proteome</keyword>
<dbReference type="EMBL" id="SSTG01000001">
    <property type="protein sequence ID" value="THG55388.1"/>
    <property type="molecule type" value="Genomic_DNA"/>
</dbReference>
<evidence type="ECO:0000313" key="1">
    <source>
        <dbReference type="EMBL" id="THG55388.1"/>
    </source>
</evidence>
<protein>
    <submittedName>
        <fullName evidence="1">DUF4252 domain-containing protein</fullName>
    </submittedName>
</protein>
<reference evidence="1" key="1">
    <citation type="submission" date="2019-04" db="EMBL/GenBank/DDBJ databases">
        <title>Microbes associate with the intestines of laboratory mice.</title>
        <authorList>
            <person name="Navarre W."/>
            <person name="Wong E."/>
            <person name="Huang K.C."/>
            <person name="Tropini C."/>
            <person name="Ng K."/>
            <person name="Yu B."/>
        </authorList>
    </citation>
    <scope>NUCLEOTIDE SEQUENCE</scope>
    <source>
        <strain evidence="1">NM86_A22</strain>
    </source>
</reference>
<name>A0AC61S8H5_9BACT</name>